<sequence length="105" mass="11672">MKRNRIDNAALLQAITNAREELNRQIDDCNREIAALRPKKKVKDRKVVVVYGEATDFRGGSLPMNSHRGEASVDGGDLVITHRGEVAAYYPAGEWKSYAVAEVTE</sequence>
<comment type="caution">
    <text evidence="2">The sequence shown here is derived from an EMBL/GenBank/DDBJ whole genome shotgun (WGS) entry which is preliminary data.</text>
</comment>
<dbReference type="EMBL" id="BSUK01000001">
    <property type="protein sequence ID" value="GMA26172.1"/>
    <property type="molecule type" value="Genomic_DNA"/>
</dbReference>
<reference evidence="3" key="1">
    <citation type="journal article" date="2019" name="Int. J. Syst. Evol. Microbiol.">
        <title>The Global Catalogue of Microorganisms (GCM) 10K type strain sequencing project: providing services to taxonomists for standard genome sequencing and annotation.</title>
        <authorList>
            <consortium name="The Broad Institute Genomics Platform"/>
            <consortium name="The Broad Institute Genome Sequencing Center for Infectious Disease"/>
            <person name="Wu L."/>
            <person name="Ma J."/>
        </authorList>
    </citation>
    <scope>NUCLEOTIDE SEQUENCE [LARGE SCALE GENOMIC DNA]</scope>
    <source>
        <strain evidence="3">NBRC 106348</strain>
    </source>
</reference>
<evidence type="ECO:0000313" key="3">
    <source>
        <dbReference type="Proteomes" id="UP001157091"/>
    </source>
</evidence>
<dbReference type="RefSeq" id="WP_284294528.1">
    <property type="nucleotide sequence ID" value="NZ_BSUK01000001.1"/>
</dbReference>
<accession>A0ABQ6I6A3</accession>
<organism evidence="2 3">
    <name type="scientific">Luteimicrobium album</name>
    <dbReference type="NCBI Taxonomy" id="1054550"/>
    <lineage>
        <taxon>Bacteria</taxon>
        <taxon>Bacillati</taxon>
        <taxon>Actinomycetota</taxon>
        <taxon>Actinomycetes</taxon>
        <taxon>Micrococcales</taxon>
        <taxon>Luteimicrobium</taxon>
    </lineage>
</organism>
<gene>
    <name evidence="2" type="ORF">GCM10025864_39310</name>
</gene>
<keyword evidence="3" id="KW-1185">Reference proteome</keyword>
<evidence type="ECO:0000256" key="1">
    <source>
        <dbReference type="SAM" id="Coils"/>
    </source>
</evidence>
<protein>
    <submittedName>
        <fullName evidence="2">Uncharacterized protein</fullName>
    </submittedName>
</protein>
<feature type="coiled-coil region" evidence="1">
    <location>
        <begin position="8"/>
        <end position="39"/>
    </location>
</feature>
<keyword evidence="1" id="KW-0175">Coiled coil</keyword>
<name>A0ABQ6I6A3_9MICO</name>
<proteinExistence type="predicted"/>
<evidence type="ECO:0000313" key="2">
    <source>
        <dbReference type="EMBL" id="GMA26172.1"/>
    </source>
</evidence>
<dbReference type="Proteomes" id="UP001157091">
    <property type="component" value="Unassembled WGS sequence"/>
</dbReference>